<dbReference type="PANTHER" id="PTHR45727:SF3">
    <property type="entry name" value="NPC1-LIKE INTRACELLULAR CHOLESTEROL TRANSPORTER 1"/>
    <property type="match status" value="1"/>
</dbReference>
<evidence type="ECO:0000259" key="1">
    <source>
        <dbReference type="PROSITE" id="PS50156"/>
    </source>
</evidence>
<dbReference type="Pfam" id="PF12349">
    <property type="entry name" value="Sterol-sensing"/>
    <property type="match status" value="1"/>
</dbReference>
<dbReference type="Proteomes" id="UP000051836">
    <property type="component" value="Unassembled WGS sequence"/>
</dbReference>
<evidence type="ECO:0000313" key="3">
    <source>
        <dbReference type="Proteomes" id="UP000051836"/>
    </source>
</evidence>
<dbReference type="GO" id="GO:0015918">
    <property type="term" value="P:sterol transport"/>
    <property type="evidence" value="ECO:0007669"/>
    <property type="project" value="TreeGrafter"/>
</dbReference>
<dbReference type="STRING" id="12930.A0A0Q3PU47"/>
<dbReference type="EMBL" id="LMAW01001000">
    <property type="protein sequence ID" value="KQK84731.1"/>
    <property type="molecule type" value="Genomic_DNA"/>
</dbReference>
<keyword evidence="3" id="KW-1185">Reference proteome</keyword>
<dbReference type="PANTHER" id="PTHR45727">
    <property type="entry name" value="NPC INTRACELLULAR CHOLESTEROL TRANSPORTER 1"/>
    <property type="match status" value="1"/>
</dbReference>
<sequence length="73" mass="8087">MGLLALLGLPSSLIILEVVPFLILAVGADNIFIFVQEYQGYGMYGIRGYGIWDIWEYGIWDVGYGDMGYGDMG</sequence>
<evidence type="ECO:0000313" key="2">
    <source>
        <dbReference type="EMBL" id="KQK84731.1"/>
    </source>
</evidence>
<proteinExistence type="predicted"/>
<protein>
    <recommendedName>
        <fullName evidence="1">SSD domain-containing protein</fullName>
    </recommendedName>
</protein>
<accession>A0A0Q3PU47</accession>
<organism evidence="2 3">
    <name type="scientific">Amazona aestiva</name>
    <name type="common">Blue-fronted Amazon parrot</name>
    <dbReference type="NCBI Taxonomy" id="12930"/>
    <lineage>
        <taxon>Eukaryota</taxon>
        <taxon>Metazoa</taxon>
        <taxon>Chordata</taxon>
        <taxon>Craniata</taxon>
        <taxon>Vertebrata</taxon>
        <taxon>Euteleostomi</taxon>
        <taxon>Archelosauria</taxon>
        <taxon>Archosauria</taxon>
        <taxon>Dinosauria</taxon>
        <taxon>Saurischia</taxon>
        <taxon>Theropoda</taxon>
        <taxon>Coelurosauria</taxon>
        <taxon>Aves</taxon>
        <taxon>Neognathae</taxon>
        <taxon>Neoaves</taxon>
        <taxon>Telluraves</taxon>
        <taxon>Australaves</taxon>
        <taxon>Psittaciformes</taxon>
        <taxon>Psittacidae</taxon>
        <taxon>Amazona</taxon>
    </lineage>
</organism>
<dbReference type="PROSITE" id="PS50156">
    <property type="entry name" value="SSD"/>
    <property type="match status" value="1"/>
</dbReference>
<dbReference type="AlphaFoldDB" id="A0A0Q3PU47"/>
<feature type="domain" description="SSD" evidence="1">
    <location>
        <begin position="1"/>
        <end position="38"/>
    </location>
</feature>
<comment type="caution">
    <text evidence="2">The sequence shown here is derived from an EMBL/GenBank/DDBJ whole genome shotgun (WGS) entry which is preliminary data.</text>
</comment>
<dbReference type="GO" id="GO:0030299">
    <property type="term" value="P:intestinal cholesterol absorption"/>
    <property type="evidence" value="ECO:0007669"/>
    <property type="project" value="TreeGrafter"/>
</dbReference>
<name>A0A0Q3PU47_AMAAE</name>
<dbReference type="GO" id="GO:0015485">
    <property type="term" value="F:cholesterol binding"/>
    <property type="evidence" value="ECO:0007669"/>
    <property type="project" value="TreeGrafter"/>
</dbReference>
<dbReference type="GO" id="GO:0042632">
    <property type="term" value="P:cholesterol homeostasis"/>
    <property type="evidence" value="ECO:0007669"/>
    <property type="project" value="TreeGrafter"/>
</dbReference>
<reference evidence="2 3" key="1">
    <citation type="submission" date="2015-10" db="EMBL/GenBank/DDBJ databases">
        <authorList>
            <person name="Gilbert D.G."/>
        </authorList>
    </citation>
    <scope>NUCLEOTIDE SEQUENCE [LARGE SCALE GENOMIC DNA]</scope>
    <source>
        <strain evidence="2">FVVF132</strain>
    </source>
</reference>
<dbReference type="InterPro" id="IPR053958">
    <property type="entry name" value="HMGCR/SNAP/NPC1-like_SSD"/>
</dbReference>
<dbReference type="GO" id="GO:0005886">
    <property type="term" value="C:plasma membrane"/>
    <property type="evidence" value="ECO:0007669"/>
    <property type="project" value="TreeGrafter"/>
</dbReference>
<dbReference type="InterPro" id="IPR000731">
    <property type="entry name" value="SSD"/>
</dbReference>
<gene>
    <name evidence="2" type="ORF">AAES_46304</name>
</gene>